<organism evidence="1 2">
    <name type="scientific">Parabacteroides faecis</name>
    <dbReference type="NCBI Taxonomy" id="1217282"/>
    <lineage>
        <taxon>Bacteria</taxon>
        <taxon>Pseudomonadati</taxon>
        <taxon>Bacteroidota</taxon>
        <taxon>Bacteroidia</taxon>
        <taxon>Bacteroidales</taxon>
        <taxon>Tannerellaceae</taxon>
        <taxon>Parabacteroides</taxon>
    </lineage>
</organism>
<dbReference type="InterPro" id="IPR025345">
    <property type="entry name" value="DUF4249"/>
</dbReference>
<evidence type="ECO:0000313" key="1">
    <source>
        <dbReference type="EMBL" id="MBB4620360.1"/>
    </source>
</evidence>
<comment type="caution">
    <text evidence="1">The sequence shown here is derived from an EMBL/GenBank/DDBJ whole genome shotgun (WGS) entry which is preliminary data.</text>
</comment>
<protein>
    <recommendedName>
        <fullName evidence="3">DUF4249 domain-containing protein</fullName>
    </recommendedName>
</protein>
<evidence type="ECO:0000313" key="2">
    <source>
        <dbReference type="Proteomes" id="UP000533637"/>
    </source>
</evidence>
<dbReference type="Proteomes" id="UP000533637">
    <property type="component" value="Unassembled WGS sequence"/>
</dbReference>
<name>A0ABR6KFS8_9BACT</name>
<dbReference type="Pfam" id="PF14054">
    <property type="entry name" value="DUF4249"/>
    <property type="match status" value="1"/>
</dbReference>
<proteinExistence type="predicted"/>
<keyword evidence="2" id="KW-1185">Reference proteome</keyword>
<reference evidence="1 2" key="1">
    <citation type="submission" date="2020-08" db="EMBL/GenBank/DDBJ databases">
        <title>Genomic Encyclopedia of Type Strains, Phase IV (KMG-IV): sequencing the most valuable type-strain genomes for metagenomic binning, comparative biology and taxonomic classification.</title>
        <authorList>
            <person name="Goeker M."/>
        </authorList>
    </citation>
    <scope>NUCLEOTIDE SEQUENCE [LARGE SCALE GENOMIC DNA]</scope>
    <source>
        <strain evidence="1 2">DSM 102983</strain>
    </source>
</reference>
<evidence type="ECO:0008006" key="3">
    <source>
        <dbReference type="Google" id="ProtNLM"/>
    </source>
</evidence>
<dbReference type="RefSeq" id="WP_229801021.1">
    <property type="nucleotide sequence ID" value="NZ_BMPB01000006.1"/>
</dbReference>
<dbReference type="EMBL" id="JACHOC010000001">
    <property type="protein sequence ID" value="MBB4620360.1"/>
    <property type="molecule type" value="Genomic_DNA"/>
</dbReference>
<gene>
    <name evidence="1" type="ORF">GGQ57_000234</name>
</gene>
<sequence length="322" mass="36660">MKEVDLEYLRPDSKLVLNSVASVGEPLKASLSRTWFYTEDYPNVTIGDAKVELYVNDRLLGEMSWNVEEIDYYAIGNYVSSYIPVPGDKVRIEAKREGFKQVMGEDIVPDKPALLNLYAESHEENSYGYSYTKRRFKVTFRDKPSEQNCYLISFAYGSPHYEYDYDDWEKPPVFSGIYSWRPEPIDYTSDPVFSNKVSALDKVLGNDWLSGYNGRPFSDELFDGKEYTMTLDGNFSYGYNPGFTQPENRLPDSARVYLYAISEPYYKYLLALANLSDDSFNNNLADIGLAEPVRVFNNIEGGLGILGTACVDSLTVAIQELN</sequence>
<accession>A0ABR6KFS8</accession>